<feature type="compositionally biased region" description="Polar residues" evidence="1">
    <location>
        <begin position="33"/>
        <end position="47"/>
    </location>
</feature>
<evidence type="ECO:0000256" key="1">
    <source>
        <dbReference type="SAM" id="MobiDB-lite"/>
    </source>
</evidence>
<dbReference type="OrthoDB" id="9858201at2"/>
<dbReference type="EMBL" id="CP042913">
    <property type="protein sequence ID" value="QEG35625.1"/>
    <property type="molecule type" value="Genomic_DNA"/>
</dbReference>
<feature type="region of interest" description="Disordered" evidence="1">
    <location>
        <begin position="116"/>
        <end position="162"/>
    </location>
</feature>
<feature type="compositionally biased region" description="Polar residues" evidence="1">
    <location>
        <begin position="144"/>
        <end position="162"/>
    </location>
</feature>
<gene>
    <name evidence="2" type="ORF">Pr1d_29270</name>
</gene>
<proteinExistence type="predicted"/>
<dbReference type="AlphaFoldDB" id="A0A5B9QDD1"/>
<dbReference type="RefSeq" id="WP_148074121.1">
    <property type="nucleotide sequence ID" value="NZ_CP042913.1"/>
</dbReference>
<sequence>MKPLGTRLILRALLFSTGIYGFGLDFEFSLAQSPGETEQSPGQNVPPSSDAAEHDKIWNSKEMLEARAHLKTTFERSAKITPEQADKYMADLEALSSEQLKAWLLNFQQERARNIQQNERERQLRRQVVESRSTAQQGGGFRNPTANRRTVSSGLPVMSTPQPAANRNVFAASPRVQKPFSDPSYQRSVRPLVTSEDAARYQILRGIGTTAPFPIY</sequence>
<dbReference type="Proteomes" id="UP000323917">
    <property type="component" value="Chromosome"/>
</dbReference>
<accession>A0A5B9QDD1</accession>
<evidence type="ECO:0000313" key="3">
    <source>
        <dbReference type="Proteomes" id="UP000323917"/>
    </source>
</evidence>
<keyword evidence="3" id="KW-1185">Reference proteome</keyword>
<feature type="compositionally biased region" description="Basic and acidic residues" evidence="1">
    <location>
        <begin position="116"/>
        <end position="129"/>
    </location>
</feature>
<feature type="region of interest" description="Disordered" evidence="1">
    <location>
        <begin position="33"/>
        <end position="52"/>
    </location>
</feature>
<protein>
    <submittedName>
        <fullName evidence="2">Uncharacterized protein</fullName>
    </submittedName>
</protein>
<dbReference type="KEGG" id="bgok:Pr1d_29270"/>
<reference evidence="2 3" key="1">
    <citation type="submission" date="2019-08" db="EMBL/GenBank/DDBJ databases">
        <title>Deep-cultivation of Planctomycetes and their phenomic and genomic characterization uncovers novel biology.</title>
        <authorList>
            <person name="Wiegand S."/>
            <person name="Jogler M."/>
            <person name="Boedeker C."/>
            <person name="Pinto D."/>
            <person name="Vollmers J."/>
            <person name="Rivas-Marin E."/>
            <person name="Kohn T."/>
            <person name="Peeters S.H."/>
            <person name="Heuer A."/>
            <person name="Rast P."/>
            <person name="Oberbeckmann S."/>
            <person name="Bunk B."/>
            <person name="Jeske O."/>
            <person name="Meyerdierks A."/>
            <person name="Storesund J.E."/>
            <person name="Kallscheuer N."/>
            <person name="Luecker S."/>
            <person name="Lage O.M."/>
            <person name="Pohl T."/>
            <person name="Merkel B.J."/>
            <person name="Hornburger P."/>
            <person name="Mueller R.-W."/>
            <person name="Bruemmer F."/>
            <person name="Labrenz M."/>
            <person name="Spormann A.M."/>
            <person name="Op den Camp H."/>
            <person name="Overmann J."/>
            <person name="Amann R."/>
            <person name="Jetten M.S.M."/>
            <person name="Mascher T."/>
            <person name="Medema M.H."/>
            <person name="Devos D.P."/>
            <person name="Kaster A.-K."/>
            <person name="Ovreas L."/>
            <person name="Rohde M."/>
            <person name="Galperin M.Y."/>
            <person name="Jogler C."/>
        </authorList>
    </citation>
    <scope>NUCLEOTIDE SEQUENCE [LARGE SCALE GENOMIC DNA]</scope>
    <source>
        <strain evidence="2 3">Pr1d</strain>
    </source>
</reference>
<name>A0A5B9QDD1_9BACT</name>
<organism evidence="2 3">
    <name type="scientific">Bythopirellula goksoeyrii</name>
    <dbReference type="NCBI Taxonomy" id="1400387"/>
    <lineage>
        <taxon>Bacteria</taxon>
        <taxon>Pseudomonadati</taxon>
        <taxon>Planctomycetota</taxon>
        <taxon>Planctomycetia</taxon>
        <taxon>Pirellulales</taxon>
        <taxon>Lacipirellulaceae</taxon>
        <taxon>Bythopirellula</taxon>
    </lineage>
</organism>
<evidence type="ECO:0000313" key="2">
    <source>
        <dbReference type="EMBL" id="QEG35625.1"/>
    </source>
</evidence>